<dbReference type="InterPro" id="IPR007577">
    <property type="entry name" value="GlycoTrfase_DXD_sugar-bd_CS"/>
</dbReference>
<keyword evidence="4" id="KW-0812">Transmembrane</keyword>
<dbReference type="SUPFAM" id="SSF48464">
    <property type="entry name" value="ENTH/VHS domain"/>
    <property type="match status" value="1"/>
</dbReference>
<organism evidence="6 7">
    <name type="scientific">Leucocoprinus birnbaumii</name>
    <dbReference type="NCBI Taxonomy" id="56174"/>
    <lineage>
        <taxon>Eukaryota</taxon>
        <taxon>Fungi</taxon>
        <taxon>Dikarya</taxon>
        <taxon>Basidiomycota</taxon>
        <taxon>Agaricomycotina</taxon>
        <taxon>Agaricomycetes</taxon>
        <taxon>Agaricomycetidae</taxon>
        <taxon>Agaricales</taxon>
        <taxon>Agaricineae</taxon>
        <taxon>Agaricaceae</taxon>
        <taxon>Leucocoprinus</taxon>
    </lineage>
</organism>
<dbReference type="Proteomes" id="UP001213000">
    <property type="component" value="Unassembled WGS sequence"/>
</dbReference>
<keyword evidence="4" id="KW-1133">Transmembrane helix</keyword>
<dbReference type="Pfam" id="PF04818">
    <property type="entry name" value="CID"/>
    <property type="match status" value="1"/>
</dbReference>
<sequence>MSLYSQSYYGQPSYGGPTYAAPTAQSGYQYQYPQQPPQHPPPHVFIDPATFRRDYSSRLDQLQFNSRPVIQSLSFYAQEYSRYGDIVAQCIDSHIRKVPPWMKLPAFYLLDAISKNVYDPYSRVFAPLVIPLFLETYRSVDDSTRSKMDEMLLTWRTGAPNGKELFGLAPQMAIERGIWGDQAGPNQITKAQVMSELNFALQAKERAIQQNPNDMTSRNHLQVLFQLRGLVEAGVSQDELGQILSQLRNLSRPPPGQAAPPLPPPPQNQWQAPQFTPPAATAYPPPTTQYQAPYSAPSPAPVKSEPAAPALTAPETPAQPDSHIHISSILSSLLKSGLVSAPATENTEAKMDTMEQEPEEEAKPVVPSTEDLTAIKDAQTDYRKRILAERMETSLVENSIDDPTNVSDFLYDYLALQCQQCGIRYPDTTIGKKRLEDHLDLHFRQNRKLSQNVGRGHDRSWFTSVEDWVNEPLGDTPNKVRTPRVKSARVKAAATVERMEKNVDLESQYVTVPPGDEAKPLACPICKETLRIEFLEDEEEWIWRNAVKKDDRVYHATCHAEATSSASNLVTRLKSELGAGSRASTPESTSLRATPPVCTFGMAHLSTKAQLQLLDDVANRDIEMQPAVADAIFLVVDTNILLDHLRILRSFVEDIAFAKVPITVICPGIVLHELDRQKTESDTLGRRARKATDWMLREVTRKDLLQPIVKGQAHRETCRSTKSWKVKDRGEAWSDNDDHIIDCCKYFESKAATLLYTCDKNLCLRCSQEGLRFISPPPPHEYTSLDLVKCILGILPEYGVYLNRMVRNYDRVVRSNIQQGDGMMIDDETQFSYQIPQATLVHQQVIERFTPLLRALVKRVGGAELEKLKNSGNSVSKYAPKWQQNTAAVEDYSVGDCLEYLQYKKRIVFAKPEPPLDRFLRDPYSGNGALSGVEWTASAWKAAVASLRQIGETWKDEAILEQVELLDQYQIATKMCTPYVDKAPKSLATCLGQWTPLDVYLGHSWHVVKGGLVQRTGRGRNNAPVVMRKGTAAAAMAGCRNSGGRDTKLATENWDWGWLSSRRSSDLIAFPSLLLSPMARRRALHIFLSLLALVLVGTVVVLSSITYYLAIDPDAYLSELEVPILDNKTRWDPAEHHRYQYVPKIIHQTWKTETLPTRWQNVSQGCRDMMPDYEYMLWTDAGSREFIAEEYPWFLETFDGYKYNIQRADVIRYFVLHHYGGVYIDLDIGCLRPVDPLLAYPVTLPKTIPVGVSNDLMFSAKGHPFMEQTIHNLVTFDHSWVLNYPTVMFSTGPMFLSAQYGIYASAHPTTASSE</sequence>
<dbReference type="GO" id="GO:0016020">
    <property type="term" value="C:membrane"/>
    <property type="evidence" value="ECO:0007669"/>
    <property type="project" value="GOC"/>
</dbReference>
<evidence type="ECO:0000256" key="3">
    <source>
        <dbReference type="SAM" id="MobiDB-lite"/>
    </source>
</evidence>
<dbReference type="SMART" id="SM00670">
    <property type="entry name" value="PINc"/>
    <property type="match status" value="1"/>
</dbReference>
<dbReference type="InterPro" id="IPR051706">
    <property type="entry name" value="Glycosyltransferase_domain"/>
</dbReference>
<dbReference type="InterPro" id="IPR029044">
    <property type="entry name" value="Nucleotide-diphossugar_trans"/>
</dbReference>
<dbReference type="PANTHER" id="PTHR32385">
    <property type="entry name" value="MANNOSYL PHOSPHORYLINOSITOL CERAMIDE SYNTHASE"/>
    <property type="match status" value="1"/>
</dbReference>
<gene>
    <name evidence="6" type="ORF">NP233_g5605</name>
</gene>
<feature type="compositionally biased region" description="Low complexity" evidence="3">
    <location>
        <begin position="268"/>
        <end position="297"/>
    </location>
</feature>
<dbReference type="InterPro" id="IPR029060">
    <property type="entry name" value="PIN-like_dom_sf"/>
</dbReference>
<dbReference type="GO" id="GO:0000993">
    <property type="term" value="F:RNA polymerase II complex binding"/>
    <property type="evidence" value="ECO:0007669"/>
    <property type="project" value="UniProtKB-ARBA"/>
</dbReference>
<dbReference type="InterPro" id="IPR006569">
    <property type="entry name" value="CID_dom"/>
</dbReference>
<evidence type="ECO:0000313" key="7">
    <source>
        <dbReference type="Proteomes" id="UP001213000"/>
    </source>
</evidence>
<feature type="compositionally biased region" description="Low complexity" evidence="3">
    <location>
        <begin position="305"/>
        <end position="322"/>
    </location>
</feature>
<keyword evidence="2" id="KW-0808">Transferase</keyword>
<dbReference type="InterPro" id="IPR008942">
    <property type="entry name" value="ENTH_VHS"/>
</dbReference>
<dbReference type="FunFam" id="3.90.550.20:FF:000005">
    <property type="entry name" value="Unplaced genomic scaffold supercont1.17, whole genome shotgun sequence"/>
    <property type="match status" value="1"/>
</dbReference>
<dbReference type="Pfam" id="PF13638">
    <property type="entry name" value="PIN_4"/>
    <property type="match status" value="1"/>
</dbReference>
<dbReference type="GO" id="GO:0031124">
    <property type="term" value="P:mRNA 3'-end processing"/>
    <property type="evidence" value="ECO:0007669"/>
    <property type="project" value="UniProtKB-ARBA"/>
</dbReference>
<dbReference type="GO" id="GO:0051999">
    <property type="term" value="P:mannosyl-inositol phosphorylceramide biosynthetic process"/>
    <property type="evidence" value="ECO:0007669"/>
    <property type="project" value="TreeGrafter"/>
</dbReference>
<dbReference type="InterPro" id="IPR054127">
    <property type="entry name" value="Pcf11_C"/>
</dbReference>
<dbReference type="SUPFAM" id="SSF53448">
    <property type="entry name" value="Nucleotide-diphospho-sugar transferases"/>
    <property type="match status" value="1"/>
</dbReference>
<dbReference type="PROSITE" id="PS51391">
    <property type="entry name" value="CID"/>
    <property type="match status" value="1"/>
</dbReference>
<evidence type="ECO:0000256" key="2">
    <source>
        <dbReference type="ARBA" id="ARBA00022679"/>
    </source>
</evidence>
<proteinExistence type="inferred from homology"/>
<dbReference type="Gene3D" id="3.40.50.1010">
    <property type="entry name" value="5'-nuclease"/>
    <property type="match status" value="1"/>
</dbReference>
<dbReference type="SMART" id="SM00582">
    <property type="entry name" value="RPR"/>
    <property type="match status" value="1"/>
</dbReference>
<dbReference type="Gene3D" id="3.90.550.20">
    <property type="match status" value="1"/>
</dbReference>
<comment type="caution">
    <text evidence="6">The sequence shown here is derived from an EMBL/GenBank/DDBJ whole genome shotgun (WGS) entry which is preliminary data.</text>
</comment>
<feature type="compositionally biased region" description="Pro residues" evidence="3">
    <location>
        <begin position="252"/>
        <end position="267"/>
    </location>
</feature>
<comment type="similarity">
    <text evidence="1">Belongs to the glycosyltransferase 32 family.</text>
</comment>
<dbReference type="PANTHER" id="PTHR32385:SF15">
    <property type="entry name" value="INOSITOL PHOSPHOCERAMIDE MANNOSYLTRANSFERASE 1"/>
    <property type="match status" value="1"/>
</dbReference>
<feature type="domain" description="CID" evidence="5">
    <location>
        <begin position="47"/>
        <end position="182"/>
    </location>
</feature>
<dbReference type="GO" id="GO:0004540">
    <property type="term" value="F:RNA nuclease activity"/>
    <property type="evidence" value="ECO:0007669"/>
    <property type="project" value="UniProtKB-ARBA"/>
</dbReference>
<dbReference type="Gene3D" id="1.25.40.90">
    <property type="match status" value="1"/>
</dbReference>
<evidence type="ECO:0000256" key="1">
    <source>
        <dbReference type="ARBA" id="ARBA00009003"/>
    </source>
</evidence>
<dbReference type="GO" id="GO:0000030">
    <property type="term" value="F:mannosyltransferase activity"/>
    <property type="evidence" value="ECO:0007669"/>
    <property type="project" value="TreeGrafter"/>
</dbReference>
<name>A0AAD5VSX7_9AGAR</name>
<dbReference type="Pfam" id="PF04488">
    <property type="entry name" value="Gly_transf_sug"/>
    <property type="match status" value="1"/>
</dbReference>
<protein>
    <recommendedName>
        <fullName evidence="5">CID domain-containing protein</fullName>
    </recommendedName>
</protein>
<dbReference type="Pfam" id="PF21936">
    <property type="entry name" value="Pcf11_C"/>
    <property type="match status" value="1"/>
</dbReference>
<reference evidence="6" key="1">
    <citation type="submission" date="2022-07" db="EMBL/GenBank/DDBJ databases">
        <title>Genome Sequence of Leucocoprinus birnbaumii.</title>
        <authorList>
            <person name="Buettner E."/>
        </authorList>
    </citation>
    <scope>NUCLEOTIDE SEQUENCE</scope>
    <source>
        <strain evidence="6">VT141</strain>
    </source>
</reference>
<keyword evidence="4" id="KW-0472">Membrane</keyword>
<feature type="region of interest" description="Disordered" evidence="3">
    <location>
        <begin position="347"/>
        <end position="367"/>
    </location>
</feature>
<keyword evidence="7" id="KW-1185">Reference proteome</keyword>
<accession>A0AAD5VSX7</accession>
<dbReference type="CDD" id="cd16982">
    <property type="entry name" value="CID_Pcf11"/>
    <property type="match status" value="1"/>
</dbReference>
<dbReference type="FunFam" id="1.25.40.90:FF:000016">
    <property type="entry name" value="mRNA cleavage factor complex component Pcf11"/>
    <property type="match status" value="1"/>
</dbReference>
<feature type="transmembrane region" description="Helical" evidence="4">
    <location>
        <begin position="1086"/>
        <end position="1110"/>
    </location>
</feature>
<evidence type="ECO:0000256" key="4">
    <source>
        <dbReference type="SAM" id="Phobius"/>
    </source>
</evidence>
<evidence type="ECO:0000259" key="5">
    <source>
        <dbReference type="PROSITE" id="PS51391"/>
    </source>
</evidence>
<feature type="region of interest" description="Disordered" evidence="3">
    <location>
        <begin position="249"/>
        <end position="322"/>
    </location>
</feature>
<dbReference type="SUPFAM" id="SSF88723">
    <property type="entry name" value="PIN domain-like"/>
    <property type="match status" value="1"/>
</dbReference>
<dbReference type="InterPro" id="IPR047415">
    <property type="entry name" value="Pcf11_CID"/>
</dbReference>
<evidence type="ECO:0000313" key="6">
    <source>
        <dbReference type="EMBL" id="KAJ3568610.1"/>
    </source>
</evidence>
<dbReference type="EMBL" id="JANIEX010000335">
    <property type="protein sequence ID" value="KAJ3568610.1"/>
    <property type="molecule type" value="Genomic_DNA"/>
</dbReference>
<dbReference type="CDD" id="cd18727">
    <property type="entry name" value="PIN_Swt1-like"/>
    <property type="match status" value="1"/>
</dbReference>
<dbReference type="InterPro" id="IPR002716">
    <property type="entry name" value="PIN_dom"/>
</dbReference>